<comment type="similarity">
    <text evidence="1">Belongs to the type-B carboxylesterase/lipase family.</text>
</comment>
<dbReference type="InterPro" id="IPR029058">
    <property type="entry name" value="AB_hydrolase_fold"/>
</dbReference>
<name>A0A0A7EP05_LEPDE</name>
<dbReference type="SUPFAM" id="SSF53474">
    <property type="entry name" value="alpha/beta-Hydrolases"/>
    <property type="match status" value="1"/>
</dbReference>
<evidence type="ECO:0000256" key="3">
    <source>
        <dbReference type="ARBA" id="ARBA00022801"/>
    </source>
</evidence>
<dbReference type="PANTHER" id="PTHR43142:SF1">
    <property type="entry name" value="CARBOXYLIC ESTER HYDROLASE"/>
    <property type="match status" value="1"/>
</dbReference>
<dbReference type="PANTHER" id="PTHR43142">
    <property type="entry name" value="CARBOXYLIC ESTER HYDROLASE"/>
    <property type="match status" value="1"/>
</dbReference>
<accession>A0A0A7EP05</accession>
<keyword evidence="2" id="KW-0719">Serine esterase</keyword>
<evidence type="ECO:0000259" key="5">
    <source>
        <dbReference type="Pfam" id="PF00135"/>
    </source>
</evidence>
<dbReference type="EMBL" id="KM220536">
    <property type="protein sequence ID" value="AIY68327.1"/>
    <property type="molecule type" value="mRNA"/>
</dbReference>
<keyword evidence="3" id="KW-0378">Hydrolase</keyword>
<feature type="non-terminal residue" evidence="6">
    <location>
        <position position="1"/>
    </location>
</feature>
<evidence type="ECO:0000313" key="6">
    <source>
        <dbReference type="EMBL" id="AIY68327.1"/>
    </source>
</evidence>
<reference evidence="6" key="1">
    <citation type="submission" date="2014-07" db="EMBL/GenBank/DDBJ databases">
        <title>Identification of esterase genes and their expression profiles in several pesticides treated Colorado potato beetle, Leptinotarsa decemlineata.</title>
        <authorList>
            <person name="Lv F."/>
            <person name="Fu K."/>
        </authorList>
    </citation>
    <scope>NUCLEOTIDE SEQUENCE</scope>
</reference>
<evidence type="ECO:0000256" key="4">
    <source>
        <dbReference type="ARBA" id="ARBA00023180"/>
    </source>
</evidence>
<dbReference type="Gene3D" id="3.40.50.1820">
    <property type="entry name" value="alpha/beta hydrolase"/>
    <property type="match status" value="1"/>
</dbReference>
<keyword evidence="4" id="KW-0325">Glycoprotein</keyword>
<dbReference type="OrthoDB" id="19653at2759"/>
<protein>
    <submittedName>
        <fullName evidence="6">Esterase</fullName>
    </submittedName>
</protein>
<dbReference type="GO" id="GO:0052689">
    <property type="term" value="F:carboxylic ester hydrolase activity"/>
    <property type="evidence" value="ECO:0007669"/>
    <property type="project" value="UniProtKB-KW"/>
</dbReference>
<evidence type="ECO:0000256" key="1">
    <source>
        <dbReference type="ARBA" id="ARBA00005964"/>
    </source>
</evidence>
<feature type="domain" description="Carboxylesterase type B" evidence="5">
    <location>
        <begin position="3"/>
        <end position="129"/>
    </location>
</feature>
<proteinExistence type="evidence at transcript level"/>
<organism evidence="6">
    <name type="scientific">Leptinotarsa decemlineata</name>
    <name type="common">Colorado potato beetle</name>
    <name type="synonym">Doryphora decemlineata</name>
    <dbReference type="NCBI Taxonomy" id="7539"/>
    <lineage>
        <taxon>Eukaryota</taxon>
        <taxon>Metazoa</taxon>
        <taxon>Ecdysozoa</taxon>
        <taxon>Arthropoda</taxon>
        <taxon>Hexapoda</taxon>
        <taxon>Insecta</taxon>
        <taxon>Pterygota</taxon>
        <taxon>Neoptera</taxon>
        <taxon>Endopterygota</taxon>
        <taxon>Coleoptera</taxon>
        <taxon>Polyphaga</taxon>
        <taxon>Cucujiformia</taxon>
        <taxon>Chrysomeloidea</taxon>
        <taxon>Chrysomelidae</taxon>
        <taxon>Chrysomelinae</taxon>
        <taxon>Doryphorini</taxon>
        <taxon>Leptinotarsa</taxon>
    </lineage>
</organism>
<dbReference type="AlphaFoldDB" id="A0A0A7EP05"/>
<sequence>DDQFVRGITETVRLASNFTTVYFYRFSYAGDLGLYPSQKRVHEGVGHTEELNYMWNRETNIKNPSQDDLTTRRRLVKLWTNFMKMSDPTPESDELLQDVQWIPSSPHNSTYLDIGKKLIIGNDLEKYSISWWKKLYKKYAIPPLDTY</sequence>
<dbReference type="Pfam" id="PF00135">
    <property type="entry name" value="COesterase"/>
    <property type="match status" value="1"/>
</dbReference>
<evidence type="ECO:0000256" key="2">
    <source>
        <dbReference type="ARBA" id="ARBA00022487"/>
    </source>
</evidence>
<dbReference type="InterPro" id="IPR002018">
    <property type="entry name" value="CarbesteraseB"/>
</dbReference>